<dbReference type="RefSeq" id="WP_217634824.1">
    <property type="nucleotide sequence ID" value="NZ_FNPH01000003.1"/>
</dbReference>
<keyword evidence="3 5" id="KW-0238">DNA-binding</keyword>
<dbReference type="InterPro" id="IPR001647">
    <property type="entry name" value="HTH_TetR"/>
</dbReference>
<keyword evidence="2" id="KW-0805">Transcription regulation</keyword>
<dbReference type="SUPFAM" id="SSF46689">
    <property type="entry name" value="Homeodomain-like"/>
    <property type="match status" value="1"/>
</dbReference>
<dbReference type="PANTHER" id="PTHR30055">
    <property type="entry name" value="HTH-TYPE TRANSCRIPTIONAL REGULATOR RUTR"/>
    <property type="match status" value="1"/>
</dbReference>
<dbReference type="GO" id="GO:0045892">
    <property type="term" value="P:negative regulation of DNA-templated transcription"/>
    <property type="evidence" value="ECO:0007669"/>
    <property type="project" value="InterPro"/>
</dbReference>
<dbReference type="SUPFAM" id="SSF48498">
    <property type="entry name" value="Tetracyclin repressor-like, C-terminal domain"/>
    <property type="match status" value="1"/>
</dbReference>
<reference evidence="8" key="1">
    <citation type="submission" date="2016-10" db="EMBL/GenBank/DDBJ databases">
        <authorList>
            <person name="Varghese N."/>
            <person name="Submissions S."/>
        </authorList>
    </citation>
    <scope>NUCLEOTIDE SEQUENCE [LARGE SCALE GENOMIC DNA]</scope>
    <source>
        <strain evidence="8">DSM 45245</strain>
    </source>
</reference>
<name>A0A1H3LUE0_9ACTN</name>
<feature type="DNA-binding region" description="H-T-H motif" evidence="5">
    <location>
        <begin position="21"/>
        <end position="40"/>
    </location>
</feature>
<dbReference type="InterPro" id="IPR004111">
    <property type="entry name" value="Repressor_TetR_C"/>
</dbReference>
<evidence type="ECO:0000256" key="5">
    <source>
        <dbReference type="PROSITE-ProRule" id="PRU00335"/>
    </source>
</evidence>
<evidence type="ECO:0000313" key="8">
    <source>
        <dbReference type="Proteomes" id="UP000242415"/>
    </source>
</evidence>
<dbReference type="PANTHER" id="PTHR30055:SF151">
    <property type="entry name" value="TRANSCRIPTIONAL REGULATORY PROTEIN"/>
    <property type="match status" value="1"/>
</dbReference>
<dbReference type="GO" id="GO:0000976">
    <property type="term" value="F:transcription cis-regulatory region binding"/>
    <property type="evidence" value="ECO:0007669"/>
    <property type="project" value="TreeGrafter"/>
</dbReference>
<keyword evidence="8" id="KW-1185">Reference proteome</keyword>
<evidence type="ECO:0000259" key="6">
    <source>
        <dbReference type="PROSITE" id="PS50977"/>
    </source>
</evidence>
<dbReference type="PRINTS" id="PR00455">
    <property type="entry name" value="HTHTETR"/>
</dbReference>
<dbReference type="InterPro" id="IPR050109">
    <property type="entry name" value="HTH-type_TetR-like_transc_reg"/>
</dbReference>
<dbReference type="GO" id="GO:0046677">
    <property type="term" value="P:response to antibiotic"/>
    <property type="evidence" value="ECO:0007669"/>
    <property type="project" value="InterPro"/>
</dbReference>
<dbReference type="Pfam" id="PF02909">
    <property type="entry name" value="TetR_C_1"/>
    <property type="match status" value="1"/>
</dbReference>
<dbReference type="InterPro" id="IPR009057">
    <property type="entry name" value="Homeodomain-like_sf"/>
</dbReference>
<proteinExistence type="predicted"/>
<dbReference type="InterPro" id="IPR003012">
    <property type="entry name" value="Tet_transcr_reg_TetR"/>
</dbReference>
<evidence type="ECO:0000256" key="4">
    <source>
        <dbReference type="ARBA" id="ARBA00023163"/>
    </source>
</evidence>
<gene>
    <name evidence="7" type="ORF">SAMN05444365_10397</name>
</gene>
<dbReference type="AlphaFoldDB" id="A0A1H3LUE0"/>
<dbReference type="Proteomes" id="UP000242415">
    <property type="component" value="Unassembled WGS sequence"/>
</dbReference>
<sequence length="212" mass="23040">MARIIDAAVELIDAEGTEALQMRRLAARLGVAQSALYKHVPSKDALLDALLERVLGDFDTNVDPELPWREQLTALAHRFRAALHAHSGLAGLLKTRDPLGPNSTRTLDAWARALLRAGLRGADAGHAWFTLVHYVIGFEATAAFDGRNVRRAFDPAALAEVHARFDALDPARYPGATALGRHIWNPAVEERFAYGLELLLDGLAARIAAAGR</sequence>
<dbReference type="Gene3D" id="1.10.10.60">
    <property type="entry name" value="Homeodomain-like"/>
    <property type="match status" value="1"/>
</dbReference>
<evidence type="ECO:0000256" key="3">
    <source>
        <dbReference type="ARBA" id="ARBA00023125"/>
    </source>
</evidence>
<keyword evidence="1" id="KW-0678">Repressor</keyword>
<accession>A0A1H3LUE0</accession>
<evidence type="ECO:0000256" key="1">
    <source>
        <dbReference type="ARBA" id="ARBA00022491"/>
    </source>
</evidence>
<evidence type="ECO:0000313" key="7">
    <source>
        <dbReference type="EMBL" id="SDY68011.1"/>
    </source>
</evidence>
<protein>
    <submittedName>
        <fullName evidence="7">Transcriptional regulator, TetR family</fullName>
    </submittedName>
</protein>
<keyword evidence="4" id="KW-0804">Transcription</keyword>
<dbReference type="GO" id="GO:0003700">
    <property type="term" value="F:DNA-binding transcription factor activity"/>
    <property type="evidence" value="ECO:0007669"/>
    <property type="project" value="TreeGrafter"/>
</dbReference>
<dbReference type="EMBL" id="FNPH01000003">
    <property type="protein sequence ID" value="SDY68011.1"/>
    <property type="molecule type" value="Genomic_DNA"/>
</dbReference>
<dbReference type="PROSITE" id="PS50977">
    <property type="entry name" value="HTH_TETR_2"/>
    <property type="match status" value="1"/>
</dbReference>
<feature type="domain" description="HTH tetR-type" evidence="6">
    <location>
        <begin position="1"/>
        <end position="58"/>
    </location>
</feature>
<dbReference type="Gene3D" id="1.10.357.10">
    <property type="entry name" value="Tetracycline Repressor, domain 2"/>
    <property type="match status" value="1"/>
</dbReference>
<dbReference type="InterPro" id="IPR036271">
    <property type="entry name" value="Tet_transcr_reg_TetR-rel_C_sf"/>
</dbReference>
<organism evidence="7 8">
    <name type="scientific">Micromonospora pattaloongensis</name>
    <dbReference type="NCBI Taxonomy" id="405436"/>
    <lineage>
        <taxon>Bacteria</taxon>
        <taxon>Bacillati</taxon>
        <taxon>Actinomycetota</taxon>
        <taxon>Actinomycetes</taxon>
        <taxon>Micromonosporales</taxon>
        <taxon>Micromonosporaceae</taxon>
        <taxon>Micromonospora</taxon>
    </lineage>
</organism>
<dbReference type="PRINTS" id="PR00400">
    <property type="entry name" value="TETREPRESSOR"/>
</dbReference>
<dbReference type="Pfam" id="PF00440">
    <property type="entry name" value="TetR_N"/>
    <property type="match status" value="1"/>
</dbReference>
<evidence type="ECO:0000256" key="2">
    <source>
        <dbReference type="ARBA" id="ARBA00023015"/>
    </source>
</evidence>